<dbReference type="InterPro" id="IPR036280">
    <property type="entry name" value="Multihaem_cyt_sf"/>
</dbReference>
<gene>
    <name evidence="12" type="ORF">P0M35_08870</name>
</gene>
<proteinExistence type="predicted"/>
<evidence type="ECO:0000256" key="1">
    <source>
        <dbReference type="ARBA" id="ARBA00001926"/>
    </source>
</evidence>
<evidence type="ECO:0000259" key="10">
    <source>
        <dbReference type="Pfam" id="PF13435"/>
    </source>
</evidence>
<dbReference type="Pfam" id="PF13435">
    <property type="entry name" value="Cytochrome_C554"/>
    <property type="match status" value="1"/>
</dbReference>
<dbReference type="Gene3D" id="1.10.780.10">
    <property type="entry name" value="Hydroxylamine Oxidoreductase, Chain A, domain 1"/>
    <property type="match status" value="2"/>
</dbReference>
<evidence type="ECO:0000256" key="8">
    <source>
        <dbReference type="ARBA" id="ARBA00023004"/>
    </source>
</evidence>
<evidence type="ECO:0000256" key="9">
    <source>
        <dbReference type="SAM" id="Phobius"/>
    </source>
</evidence>
<keyword evidence="13" id="KW-1185">Reference proteome</keyword>
<dbReference type="Pfam" id="PF14537">
    <property type="entry name" value="Cytochrom_c3_2"/>
    <property type="match status" value="1"/>
</dbReference>
<protein>
    <submittedName>
        <fullName evidence="12">Cytochrome c3 family protein</fullName>
    </submittedName>
</protein>
<dbReference type="PANTHER" id="PTHR35038:SF6">
    <property type="entry name" value="SURFACE LOCALIZED DECAHEME CYTOCHROME C LIPOPROTEIN"/>
    <property type="match status" value="1"/>
</dbReference>
<keyword evidence="5" id="KW-0479">Metal-binding</keyword>
<keyword evidence="6" id="KW-0732">Signal</keyword>
<dbReference type="InterPro" id="IPR023155">
    <property type="entry name" value="Cyt_c-552/4"/>
</dbReference>
<dbReference type="AlphaFoldDB" id="A0AAE3P0Z2"/>
<dbReference type="InterPro" id="IPR012286">
    <property type="entry name" value="Tetrahaem_cytochrome"/>
</dbReference>
<dbReference type="EMBL" id="JARGDL010000011">
    <property type="protein sequence ID" value="MDF1612260.1"/>
    <property type="molecule type" value="Genomic_DNA"/>
</dbReference>
<comment type="subcellular location">
    <subcellularLocation>
        <location evidence="2">Cell envelope</location>
    </subcellularLocation>
</comment>
<evidence type="ECO:0000313" key="12">
    <source>
        <dbReference type="EMBL" id="MDF1612260.1"/>
    </source>
</evidence>
<comment type="caution">
    <text evidence="12">The sequence shown here is derived from an EMBL/GenBank/DDBJ whole genome shotgun (WGS) entry which is preliminary data.</text>
</comment>
<keyword evidence="9" id="KW-0812">Transmembrane</keyword>
<dbReference type="PANTHER" id="PTHR35038">
    <property type="entry name" value="DISSIMILATORY SULFITE REDUCTASE SIRA"/>
    <property type="match status" value="1"/>
</dbReference>
<dbReference type="InterPro" id="IPR051829">
    <property type="entry name" value="Multiheme_Cytochr_ET"/>
</dbReference>
<dbReference type="GO" id="GO:0030313">
    <property type="term" value="C:cell envelope"/>
    <property type="evidence" value="ECO:0007669"/>
    <property type="project" value="UniProtKB-SubCell"/>
</dbReference>
<evidence type="ECO:0000256" key="5">
    <source>
        <dbReference type="ARBA" id="ARBA00022723"/>
    </source>
</evidence>
<dbReference type="RefSeq" id="WP_321536030.1">
    <property type="nucleotide sequence ID" value="NZ_JARGDL010000011.1"/>
</dbReference>
<organism evidence="12 13">
    <name type="scientific">Stygiobacter electus</name>
    <dbReference type="NCBI Taxonomy" id="3032292"/>
    <lineage>
        <taxon>Bacteria</taxon>
        <taxon>Pseudomonadati</taxon>
        <taxon>Ignavibacteriota</taxon>
        <taxon>Ignavibacteria</taxon>
        <taxon>Ignavibacteriales</taxon>
        <taxon>Melioribacteraceae</taxon>
        <taxon>Stygiobacter</taxon>
    </lineage>
</organism>
<evidence type="ECO:0000256" key="2">
    <source>
        <dbReference type="ARBA" id="ARBA00004196"/>
    </source>
</evidence>
<keyword evidence="9" id="KW-0472">Membrane</keyword>
<evidence type="ECO:0000256" key="4">
    <source>
        <dbReference type="ARBA" id="ARBA00022617"/>
    </source>
</evidence>
<dbReference type="GO" id="GO:0046872">
    <property type="term" value="F:metal ion binding"/>
    <property type="evidence" value="ECO:0007669"/>
    <property type="project" value="UniProtKB-KW"/>
</dbReference>
<comment type="cofactor">
    <cofactor evidence="1">
        <name>heme c</name>
        <dbReference type="ChEBI" id="CHEBI:61717"/>
    </cofactor>
</comment>
<feature type="transmembrane region" description="Helical" evidence="9">
    <location>
        <begin position="454"/>
        <end position="474"/>
    </location>
</feature>
<dbReference type="GO" id="GO:0016491">
    <property type="term" value="F:oxidoreductase activity"/>
    <property type="evidence" value="ECO:0007669"/>
    <property type="project" value="TreeGrafter"/>
</dbReference>
<evidence type="ECO:0000256" key="7">
    <source>
        <dbReference type="ARBA" id="ARBA00022982"/>
    </source>
</evidence>
<evidence type="ECO:0000259" key="11">
    <source>
        <dbReference type="Pfam" id="PF14537"/>
    </source>
</evidence>
<feature type="domain" description="Cytochrome c-552/4" evidence="10">
    <location>
        <begin position="294"/>
        <end position="365"/>
    </location>
</feature>
<dbReference type="SUPFAM" id="SSF48695">
    <property type="entry name" value="Multiheme cytochromes"/>
    <property type="match status" value="2"/>
</dbReference>
<evidence type="ECO:0000256" key="6">
    <source>
        <dbReference type="ARBA" id="ARBA00022729"/>
    </source>
</evidence>
<sequence>MKVFVVSILFYTILFSQSKKIDQCFQCHMEIGSIQAEQFVNDVHKSKGLSCSSCHGGDNTSDDDAIAMSAKKGFIGKPKPDKISEICANCHSNPSKMKKFGSSVTTGQMENLNKSVHGKASTVANTSIAQCTTCHNAHGIVKVNNPKSPVYPTNIPQTCGKCHSNVVYMQKYNPSLPVDQIEKYRTSKHGMLNKAGNKKAAACADCHGSHNIFSAKDVRSSVYPTNIPTTCSKCHSNKEYMKEFKIPTDQFEKYKESVHGIALLKKNDISAPACNDCHGNHAATPPGISSISKVCGTCHALNAELFASSPHKKAFEKNNYPECETCHNNHNIAVTRDELLGVGKTSICSKCHSQNQQFKGYTAALEMRKLIDDLTEKHKIATSKIFEAEQKGMEVEEIKFRERDINSSILEARTVIHSFDVSKFKEVIKKGEIASDEVISDAKSKIDEFYIRRIGLVAAILFSTLLMILIYLYLKRIEKEKNI</sequence>
<feature type="domain" description="Tetrahaem cytochrome" evidence="11">
    <location>
        <begin position="43"/>
        <end position="164"/>
    </location>
</feature>
<accession>A0AAE3P0Z2</accession>
<keyword evidence="3" id="KW-0813">Transport</keyword>
<dbReference type="Gene3D" id="3.90.10.10">
    <property type="entry name" value="Cytochrome C3"/>
    <property type="match status" value="1"/>
</dbReference>
<keyword evidence="7" id="KW-0249">Electron transport</keyword>
<dbReference type="Proteomes" id="UP001221302">
    <property type="component" value="Unassembled WGS sequence"/>
</dbReference>
<keyword evidence="9" id="KW-1133">Transmembrane helix</keyword>
<reference evidence="12" key="1">
    <citation type="submission" date="2023-03" db="EMBL/GenBank/DDBJ databases">
        <title>Stygiobacter electus gen. nov., sp. nov., facultatively anaerobic thermotolerant bacterium of the class Ignavibacteria from a well of Yessentuki mineral water deposit.</title>
        <authorList>
            <person name="Podosokorskaya O.A."/>
            <person name="Elcheninov A.G."/>
            <person name="Petrova N.F."/>
            <person name="Zavarzina D.G."/>
            <person name="Kublanov I.V."/>
            <person name="Merkel A.Y."/>
        </authorList>
    </citation>
    <scope>NUCLEOTIDE SEQUENCE</scope>
    <source>
        <strain evidence="12">09-Me</strain>
    </source>
</reference>
<evidence type="ECO:0000313" key="13">
    <source>
        <dbReference type="Proteomes" id="UP001221302"/>
    </source>
</evidence>
<keyword evidence="8" id="KW-0408">Iron</keyword>
<keyword evidence="4" id="KW-0349">Heme</keyword>
<evidence type="ECO:0000256" key="3">
    <source>
        <dbReference type="ARBA" id="ARBA00022448"/>
    </source>
</evidence>
<name>A0AAE3P0Z2_9BACT</name>